<sequence>MSAKRKPVPVARKSSATIPPAQKPATFYTGPTVPKQQGVGAKQKVEADVALGSSKVNTQGKNVDQIVKDKGIASPVASRALVKRNTPRQPKSHRLLNSTLLFILVASLFSLYACPPPNAVEPSLYTRLNPFIATPHLVPAWERIICQPTNVYREKVLEPYVVPHVKRRIGEIRANPIVREYVEPAVERSRIVAHRVWRDRLEKPVKRVERVIKAVYGRYVSPRVPVIRAHIHQLLLRLRAKFIELQAQITRKITQHPTYVDLRRRVDPHYRRLHAHGRRTIDSWVPRLQHVHRRAMPVVTRLSAQSVSKSRQGWSLTQKQVVPRVARAVEQGLDTAERVWERVVAQIKDLYATRVHPLVHPHYKASLAPHVSTLQSRIYEPYLAEPFARLRPLLYSLVLTPSYADVRRAVRTGYLDTKAAVGQGVESVKEAVAFVEEVFEELAGNVKDKVVPVRDYRAEAVNTARHAAVAVESGVAGAQETVESIVAEVSTSAQSVGGIATQATASVSSVVRDTSVSAESAKAQVTQGVQSATSEVVARASESAAQISASGASVVDRAAESARSAAGRAEASRASIADQASKSGASVVGHATRTVVSAGAEISGKLQSGASAVESVATQASESLSSVVSQASVSGSSVVSQVSVSVSSGAAHASDSLSSGASRAIGSASSVANQVSETVSHVAGQVSGAVSSVTDQASRSVKSGAAAAQQSGSSVGSRAASAVQPDASTLDPLDPSATEIGSNPGKTTVPLSPEAEQIAAPMANEDLKPREHVADDETIAKDPTKIKQEAAGVIHAYLQTHVPQIAQDRLTALEREATAVTRAFEQLLGSFDLSADAKDVSAERVKVKASLKKVRAKLDELVVALEKDLQAGLINAGAQKEVDKLIDTALASATNPPVTLRKSYQDIVKSVLDTLTHVNDAVAQEGRLVLKPYRKDAKDRADQAIARLEGKVTVVLPSETVGQVAQAAAGTIGRAKNQIIADIKQATEAVSSGYQSATQKAAQAASTPINKAGLDEQAEAVLAGLADFRREVGRVAEDVTSSGKSGAVKATQAIKDEL</sequence>
<feature type="region of interest" description="Disordered" evidence="1">
    <location>
        <begin position="1"/>
        <end position="40"/>
    </location>
</feature>
<comment type="caution">
    <text evidence="2">The sequence shown here is derived from an EMBL/GenBank/DDBJ whole genome shotgun (WGS) entry which is preliminary data.</text>
</comment>
<feature type="region of interest" description="Disordered" evidence="1">
    <location>
        <begin position="703"/>
        <end position="751"/>
    </location>
</feature>
<feature type="compositionally biased region" description="Low complexity" evidence="1">
    <location>
        <begin position="703"/>
        <end position="724"/>
    </location>
</feature>
<dbReference type="OrthoDB" id="3260408at2759"/>
<dbReference type="Proteomes" id="UP000620104">
    <property type="component" value="Unassembled WGS sequence"/>
</dbReference>
<evidence type="ECO:0000256" key="1">
    <source>
        <dbReference type="SAM" id="MobiDB-lite"/>
    </source>
</evidence>
<protein>
    <submittedName>
        <fullName evidence="2">Uncharacterized protein</fullName>
    </submittedName>
</protein>
<name>A0A8H3YG03_9TREE</name>
<evidence type="ECO:0000313" key="2">
    <source>
        <dbReference type="EMBL" id="GHJ87803.1"/>
    </source>
</evidence>
<gene>
    <name evidence="2" type="ORF">NliqN6_4205</name>
</gene>
<accession>A0A8H3YG03</accession>
<reference evidence="2" key="1">
    <citation type="submission" date="2020-07" db="EMBL/GenBank/DDBJ databases">
        <title>Draft Genome Sequence of a Deep-Sea Yeast, Naganishia (Cryptococcus) liquefaciens strain N6.</title>
        <authorList>
            <person name="Han Y.W."/>
            <person name="Kajitani R."/>
            <person name="Morimoto H."/>
            <person name="Parhat M."/>
            <person name="Tsubouchi H."/>
            <person name="Bakenova O."/>
            <person name="Ogata M."/>
            <person name="Argunhan B."/>
            <person name="Aoki R."/>
            <person name="Kajiwara S."/>
            <person name="Itoh T."/>
            <person name="Iwasaki H."/>
        </authorList>
    </citation>
    <scope>NUCLEOTIDE SEQUENCE</scope>
    <source>
        <strain evidence="2">N6</strain>
    </source>
</reference>
<feature type="compositionally biased region" description="Polar residues" evidence="1">
    <location>
        <begin position="739"/>
        <end position="750"/>
    </location>
</feature>
<dbReference type="EMBL" id="BLZA01000023">
    <property type="protein sequence ID" value="GHJ87803.1"/>
    <property type="molecule type" value="Genomic_DNA"/>
</dbReference>
<dbReference type="AlphaFoldDB" id="A0A8H3YG03"/>
<organism evidence="2 3">
    <name type="scientific">Naganishia liquefaciens</name>
    <dbReference type="NCBI Taxonomy" id="104408"/>
    <lineage>
        <taxon>Eukaryota</taxon>
        <taxon>Fungi</taxon>
        <taxon>Dikarya</taxon>
        <taxon>Basidiomycota</taxon>
        <taxon>Agaricomycotina</taxon>
        <taxon>Tremellomycetes</taxon>
        <taxon>Filobasidiales</taxon>
        <taxon>Filobasidiaceae</taxon>
        <taxon>Naganishia</taxon>
    </lineage>
</organism>
<proteinExistence type="predicted"/>
<evidence type="ECO:0000313" key="3">
    <source>
        <dbReference type="Proteomes" id="UP000620104"/>
    </source>
</evidence>
<keyword evidence="3" id="KW-1185">Reference proteome</keyword>